<proteinExistence type="predicted"/>
<gene>
    <name evidence="1" type="ORF">BDEG_20456</name>
</gene>
<sequence>MYANNVAIFVDSDQSLQFVSDVLRTMNGTMSNKFCCSQMRHTRFPWLQHFDSKLPVDVMLHGQQVAVSNSMLVVSGSCKPSTHGQLLNASILDSHSRNGRSSNHYQLAHVVPMRLYEQADTKQTRNI</sequence>
<reference evidence="1 2" key="2">
    <citation type="submission" date="2016-05" db="EMBL/GenBank/DDBJ databases">
        <title>Lineage-specific infection strategies underlie the spectrum of fungal disease in amphibians.</title>
        <authorList>
            <person name="Cuomo C.A."/>
            <person name="Farrer R.A."/>
            <person name="James T."/>
            <person name="Longcore J."/>
            <person name="Birren B."/>
        </authorList>
    </citation>
    <scope>NUCLEOTIDE SEQUENCE [LARGE SCALE GENOMIC DNA]</scope>
    <source>
        <strain evidence="1 2">JEL423</strain>
    </source>
</reference>
<dbReference type="Proteomes" id="UP000077115">
    <property type="component" value="Unassembled WGS sequence"/>
</dbReference>
<reference evidence="1 2" key="1">
    <citation type="submission" date="2006-10" db="EMBL/GenBank/DDBJ databases">
        <title>The Genome Sequence of Batrachochytrium dendrobatidis JEL423.</title>
        <authorList>
            <consortium name="The Broad Institute Genome Sequencing Platform"/>
            <person name="Birren B."/>
            <person name="Lander E."/>
            <person name="Galagan J."/>
            <person name="Cuomo C."/>
            <person name="Devon K."/>
            <person name="Jaffe D."/>
            <person name="Butler J."/>
            <person name="Alvarez P."/>
            <person name="Gnerre S."/>
            <person name="Grabherr M."/>
            <person name="Kleber M."/>
            <person name="Mauceli E."/>
            <person name="Brockman W."/>
            <person name="Young S."/>
            <person name="LaButti K."/>
            <person name="Sykes S."/>
            <person name="DeCaprio D."/>
            <person name="Crawford M."/>
            <person name="Koehrsen M."/>
            <person name="Engels R."/>
            <person name="Montgomery P."/>
            <person name="Pearson M."/>
            <person name="Howarth C."/>
            <person name="Larson L."/>
            <person name="White J."/>
            <person name="O'Leary S."/>
            <person name="Kodira C."/>
            <person name="Zeng Q."/>
            <person name="Yandava C."/>
            <person name="Alvarado L."/>
            <person name="Longcore J."/>
            <person name="James T."/>
        </authorList>
    </citation>
    <scope>NUCLEOTIDE SEQUENCE [LARGE SCALE GENOMIC DNA]</scope>
    <source>
        <strain evidence="1 2">JEL423</strain>
    </source>
</reference>
<dbReference type="AlphaFoldDB" id="A0A177W984"/>
<dbReference type="EMBL" id="DS022300">
    <property type="protein sequence ID" value="OAJ36264.1"/>
    <property type="molecule type" value="Genomic_DNA"/>
</dbReference>
<organism evidence="1 2">
    <name type="scientific">Batrachochytrium dendrobatidis (strain JEL423)</name>
    <dbReference type="NCBI Taxonomy" id="403673"/>
    <lineage>
        <taxon>Eukaryota</taxon>
        <taxon>Fungi</taxon>
        <taxon>Fungi incertae sedis</taxon>
        <taxon>Chytridiomycota</taxon>
        <taxon>Chytridiomycota incertae sedis</taxon>
        <taxon>Chytridiomycetes</taxon>
        <taxon>Rhizophydiales</taxon>
        <taxon>Rhizophydiales incertae sedis</taxon>
        <taxon>Batrachochytrium</taxon>
    </lineage>
</organism>
<evidence type="ECO:0000313" key="2">
    <source>
        <dbReference type="Proteomes" id="UP000077115"/>
    </source>
</evidence>
<dbReference type="VEuPathDB" id="FungiDB:BDEG_20456"/>
<protein>
    <submittedName>
        <fullName evidence="1">Uncharacterized protein</fullName>
    </submittedName>
</protein>
<evidence type="ECO:0000313" key="1">
    <source>
        <dbReference type="EMBL" id="OAJ36264.1"/>
    </source>
</evidence>
<accession>A0A177W984</accession>
<name>A0A177W984_BATDL</name>